<accession>A0A2N5IVN0</accession>
<organism evidence="1 2">
    <name type="scientific">Bifidobacterium parmae</name>
    <dbReference type="NCBI Taxonomy" id="361854"/>
    <lineage>
        <taxon>Bacteria</taxon>
        <taxon>Bacillati</taxon>
        <taxon>Actinomycetota</taxon>
        <taxon>Actinomycetes</taxon>
        <taxon>Bifidobacteriales</taxon>
        <taxon>Bifidobacteriaceae</taxon>
        <taxon>Bifidobacterium</taxon>
    </lineage>
</organism>
<keyword evidence="2" id="KW-1185">Reference proteome</keyword>
<sequence>MGERDRTFNAYNLPMLDHVALAGDWGIPVLGPCRRVPDDLIGFNYARSEERADRTGAGVHFFVDDYQFERVWRHPERYVRVLSRFQCVLTPDFSLYRDMPLAQQLHNVYRSRLIGAYWQRHGLNVIPTLQWSTAESHSFAFDGLPRRSVVAVSTVGVLADHEASRLWTLGMREALRRLEPRLVLLYGRPMRDFDWNGTDWIRYDNHVTGRMKAWAAEARRAA</sequence>
<dbReference type="InterPro" id="IPR025530">
    <property type="entry name" value="DUF4417"/>
</dbReference>
<dbReference type="AlphaFoldDB" id="A0A2N5IVN0"/>
<proteinExistence type="predicted"/>
<dbReference type="RefSeq" id="WP_165784981.1">
    <property type="nucleotide sequence ID" value="NZ_NMWT01000036.1"/>
</dbReference>
<reference evidence="1 2" key="1">
    <citation type="submission" date="2017-07" db="EMBL/GenBank/DDBJ databases">
        <title>Bifidobacterium novel species.</title>
        <authorList>
            <person name="Lugli G.A."/>
            <person name="Milani C."/>
            <person name="Duranti S."/>
            <person name="Mangifesta M."/>
        </authorList>
    </citation>
    <scope>NUCLEOTIDE SEQUENCE [LARGE SCALE GENOMIC DNA]</scope>
    <source>
        <strain evidence="1 2">77</strain>
    </source>
</reference>
<dbReference type="Proteomes" id="UP000235034">
    <property type="component" value="Unassembled WGS sequence"/>
</dbReference>
<evidence type="ECO:0000313" key="2">
    <source>
        <dbReference type="Proteomes" id="UP000235034"/>
    </source>
</evidence>
<evidence type="ECO:0000313" key="1">
    <source>
        <dbReference type="EMBL" id="PLS26024.1"/>
    </source>
</evidence>
<dbReference type="EMBL" id="NMWT01000036">
    <property type="protein sequence ID" value="PLS26024.1"/>
    <property type="molecule type" value="Genomic_DNA"/>
</dbReference>
<comment type="caution">
    <text evidence="1">The sequence shown here is derived from an EMBL/GenBank/DDBJ whole genome shotgun (WGS) entry which is preliminary data.</text>
</comment>
<gene>
    <name evidence="1" type="ORF">Uis4E_2199</name>
</gene>
<protein>
    <submittedName>
        <fullName evidence="1">Chromosome partitioning protein ParB</fullName>
    </submittedName>
</protein>
<dbReference type="Pfam" id="PF14386">
    <property type="entry name" value="DUF4417"/>
    <property type="match status" value="1"/>
</dbReference>
<name>A0A2N5IVN0_9BIFI</name>